<keyword evidence="1" id="KW-1133">Transmembrane helix</keyword>
<keyword evidence="3" id="KW-1185">Reference proteome</keyword>
<dbReference type="Proteomes" id="UP000233551">
    <property type="component" value="Unassembled WGS sequence"/>
</dbReference>
<dbReference type="EMBL" id="PGOL01001341">
    <property type="protein sequence ID" value="PKI58772.1"/>
    <property type="molecule type" value="Genomic_DNA"/>
</dbReference>
<name>A0A2I0JR68_PUNGR</name>
<evidence type="ECO:0000313" key="2">
    <source>
        <dbReference type="EMBL" id="PKI58772.1"/>
    </source>
</evidence>
<evidence type="ECO:0000256" key="1">
    <source>
        <dbReference type="SAM" id="Phobius"/>
    </source>
</evidence>
<sequence>MHGRWLSTPKKPPEVAVVVVLQEVTRIDPICKTKSEEMSKMIGGIGPKTQKPVLLRLDDRSEVIRFCRLFAPLRAVLLVLACFVLWAKRLTRRPRLEIDNRRRHRNPRTGLSQCFPSILMYSEIAVISICQKRVPKTCREAFVTIETPLGRPKWPILPRSRSTQYTKMSSEKQSETYSLVLVTQGCVQACFRVPFICLWIGRPGTPLGKRMRMFGGAPA</sequence>
<reference evidence="2 3" key="1">
    <citation type="submission" date="2017-11" db="EMBL/GenBank/DDBJ databases">
        <title>De-novo sequencing of pomegranate (Punica granatum L.) genome.</title>
        <authorList>
            <person name="Akparov Z."/>
            <person name="Amiraslanov A."/>
            <person name="Hajiyeva S."/>
            <person name="Abbasov M."/>
            <person name="Kaur K."/>
            <person name="Hamwieh A."/>
            <person name="Solovyev V."/>
            <person name="Salamov A."/>
            <person name="Braich B."/>
            <person name="Kosarev P."/>
            <person name="Mahmoud A."/>
            <person name="Hajiyev E."/>
            <person name="Babayeva S."/>
            <person name="Izzatullayeva V."/>
            <person name="Mammadov A."/>
            <person name="Mammadov A."/>
            <person name="Sharifova S."/>
            <person name="Ojaghi J."/>
            <person name="Eynullazada K."/>
            <person name="Bayramov B."/>
            <person name="Abdulazimova A."/>
            <person name="Shahmuradov I."/>
        </authorList>
    </citation>
    <scope>NUCLEOTIDE SEQUENCE [LARGE SCALE GENOMIC DNA]</scope>
    <source>
        <strain evidence="3">cv. AG2017</strain>
        <tissue evidence="2">Leaf</tissue>
    </source>
</reference>
<comment type="caution">
    <text evidence="2">The sequence shown here is derived from an EMBL/GenBank/DDBJ whole genome shotgun (WGS) entry which is preliminary data.</text>
</comment>
<keyword evidence="1" id="KW-0472">Membrane</keyword>
<feature type="transmembrane region" description="Helical" evidence="1">
    <location>
        <begin position="69"/>
        <end position="87"/>
    </location>
</feature>
<keyword evidence="1" id="KW-0812">Transmembrane</keyword>
<proteinExistence type="predicted"/>
<gene>
    <name evidence="2" type="ORF">CRG98_020831</name>
</gene>
<evidence type="ECO:0000313" key="3">
    <source>
        <dbReference type="Proteomes" id="UP000233551"/>
    </source>
</evidence>
<organism evidence="2 3">
    <name type="scientific">Punica granatum</name>
    <name type="common">Pomegranate</name>
    <dbReference type="NCBI Taxonomy" id="22663"/>
    <lineage>
        <taxon>Eukaryota</taxon>
        <taxon>Viridiplantae</taxon>
        <taxon>Streptophyta</taxon>
        <taxon>Embryophyta</taxon>
        <taxon>Tracheophyta</taxon>
        <taxon>Spermatophyta</taxon>
        <taxon>Magnoliopsida</taxon>
        <taxon>eudicotyledons</taxon>
        <taxon>Gunneridae</taxon>
        <taxon>Pentapetalae</taxon>
        <taxon>rosids</taxon>
        <taxon>malvids</taxon>
        <taxon>Myrtales</taxon>
        <taxon>Lythraceae</taxon>
        <taxon>Punica</taxon>
    </lineage>
</organism>
<accession>A0A2I0JR68</accession>
<dbReference type="AlphaFoldDB" id="A0A2I0JR68"/>
<protein>
    <submittedName>
        <fullName evidence="2">Uncharacterized protein</fullName>
    </submittedName>
</protein>